<keyword evidence="1" id="KW-0472">Membrane</keyword>
<accession>A0AAQ2HGQ3</accession>
<evidence type="ECO:0000313" key="3">
    <source>
        <dbReference type="Proteomes" id="UP000297403"/>
    </source>
</evidence>
<proteinExistence type="predicted"/>
<feature type="transmembrane region" description="Helical" evidence="1">
    <location>
        <begin position="84"/>
        <end position="104"/>
    </location>
</feature>
<keyword evidence="3" id="KW-1185">Reference proteome</keyword>
<dbReference type="Proteomes" id="UP000297403">
    <property type="component" value="Unassembled WGS sequence"/>
</dbReference>
<name>A0AAQ2HGQ3_9MICO</name>
<reference evidence="2 3" key="1">
    <citation type="submission" date="2019-03" db="EMBL/GenBank/DDBJ databases">
        <title>Genomics of glacier-inhabiting Cryobacterium strains.</title>
        <authorList>
            <person name="Liu Q."/>
            <person name="Xin Y.-H."/>
        </authorList>
    </citation>
    <scope>NUCLEOTIDE SEQUENCE [LARGE SCALE GENOMIC DNA]</scope>
    <source>
        <strain evidence="3">TMT1-22</strain>
    </source>
</reference>
<dbReference type="RefSeq" id="WP_134368261.1">
    <property type="nucleotide sequence ID" value="NZ_SOFY01000010.1"/>
</dbReference>
<feature type="transmembrane region" description="Helical" evidence="1">
    <location>
        <begin position="31"/>
        <end position="49"/>
    </location>
</feature>
<organism evidence="2 3">
    <name type="scientific">Cryobacterium shii</name>
    <dbReference type="NCBI Taxonomy" id="1259235"/>
    <lineage>
        <taxon>Bacteria</taxon>
        <taxon>Bacillati</taxon>
        <taxon>Actinomycetota</taxon>
        <taxon>Actinomycetes</taxon>
        <taxon>Micrococcales</taxon>
        <taxon>Microbacteriaceae</taxon>
        <taxon>Cryobacterium</taxon>
    </lineage>
</organism>
<protein>
    <submittedName>
        <fullName evidence="2">Metal-dependent hydrolase</fullName>
    </submittedName>
</protein>
<dbReference type="InterPro" id="IPR007404">
    <property type="entry name" value="YdjM-like"/>
</dbReference>
<feature type="transmembrane region" description="Helical" evidence="1">
    <location>
        <begin position="140"/>
        <end position="158"/>
    </location>
</feature>
<evidence type="ECO:0000256" key="1">
    <source>
        <dbReference type="SAM" id="Phobius"/>
    </source>
</evidence>
<dbReference type="Pfam" id="PF04307">
    <property type="entry name" value="YdjM"/>
    <property type="match status" value="1"/>
</dbReference>
<keyword evidence="1" id="KW-0812">Transmembrane</keyword>
<dbReference type="EMBL" id="SOFY01000010">
    <property type="protein sequence ID" value="TFC52368.1"/>
    <property type="molecule type" value="Genomic_DNA"/>
</dbReference>
<evidence type="ECO:0000313" key="2">
    <source>
        <dbReference type="EMBL" id="TFC52368.1"/>
    </source>
</evidence>
<gene>
    <name evidence="2" type="ORF">E3O49_01570</name>
</gene>
<keyword evidence="1" id="KW-1133">Transmembrane helix</keyword>
<keyword evidence="2" id="KW-0378">Hydrolase</keyword>
<feature type="transmembrane region" description="Helical" evidence="1">
    <location>
        <begin position="116"/>
        <end position="133"/>
    </location>
</feature>
<dbReference type="GO" id="GO:0016787">
    <property type="term" value="F:hydrolase activity"/>
    <property type="evidence" value="ECO:0007669"/>
    <property type="project" value="UniProtKB-KW"/>
</dbReference>
<feature type="transmembrane region" description="Helical" evidence="1">
    <location>
        <begin position="164"/>
        <end position="183"/>
    </location>
</feature>
<sequence length="270" mass="28033">MMGGHHAMTGAAAWIAVTATAGHGLGLFPVTPVGTIAGALLCAGAALLADADHNAATISQSVPVLGRLVTTGISRASGGHRHGLHSLLALVCAWLLASSIGFVLWQPPGAGQPVSIGPALMSAAAIAFAAKALGLARDSWWLAWLIGFAVAAFIALFAPEQQSWFVVCFTLGYGVHLLGDLLTTGGMPIFWPWIPKPPRWWRRVPLLESLWSSGGYLALPLLGNAGSLREWLLLIPVTLYAGYGVAFALLELAGVNLQSVLLAIAAALPL</sequence>
<comment type="caution">
    <text evidence="2">The sequence shown here is derived from an EMBL/GenBank/DDBJ whole genome shotgun (WGS) entry which is preliminary data.</text>
</comment>
<dbReference type="AlphaFoldDB" id="A0AAQ2HGQ3"/>